<sequence>MNNIRAEYQVDQTVKMNDETKRYSQSVDVEVIERNDIYMRYVEQLDEHALDVILRVGDGFVKIQRRGVINMNFHFVEGEMTDTFYESPAGKHHLRIRTKSLEIGEQAIEIHYEVHDSGDKLGDYHYKIRKVG</sequence>
<name>A0ABP7F7D2_9STAP</name>
<comment type="caution">
    <text evidence="1">The sequence shown here is derived from an EMBL/GenBank/DDBJ whole genome shotgun (WGS) entry which is preliminary data.</text>
</comment>
<dbReference type="RefSeq" id="WP_344704276.1">
    <property type="nucleotide sequence ID" value="NZ_BAABCK010000069.1"/>
</dbReference>
<dbReference type="InterPro" id="IPR012674">
    <property type="entry name" value="Calycin"/>
</dbReference>
<dbReference type="SUPFAM" id="SSF50814">
    <property type="entry name" value="Lipocalins"/>
    <property type="match status" value="1"/>
</dbReference>
<organism evidence="1 2">
    <name type="scientific">Salinicoccus jeotgali</name>
    <dbReference type="NCBI Taxonomy" id="381634"/>
    <lineage>
        <taxon>Bacteria</taxon>
        <taxon>Bacillati</taxon>
        <taxon>Bacillota</taxon>
        <taxon>Bacilli</taxon>
        <taxon>Bacillales</taxon>
        <taxon>Staphylococcaceae</taxon>
        <taxon>Salinicoccus</taxon>
    </lineage>
</organism>
<evidence type="ECO:0000313" key="1">
    <source>
        <dbReference type="EMBL" id="GAA3732814.1"/>
    </source>
</evidence>
<evidence type="ECO:0000313" key="2">
    <source>
        <dbReference type="Proteomes" id="UP001500920"/>
    </source>
</evidence>
<protein>
    <submittedName>
        <fullName evidence="1">DUF1934 family protein</fullName>
    </submittedName>
</protein>
<dbReference type="EMBL" id="BAABCK010000069">
    <property type="protein sequence ID" value="GAA3732814.1"/>
    <property type="molecule type" value="Genomic_DNA"/>
</dbReference>
<dbReference type="Pfam" id="PF09148">
    <property type="entry name" value="DUF1934"/>
    <property type="match status" value="1"/>
</dbReference>
<dbReference type="Proteomes" id="UP001500920">
    <property type="component" value="Unassembled WGS sequence"/>
</dbReference>
<proteinExistence type="predicted"/>
<gene>
    <name evidence="1" type="ORF">GCM10022378_21350</name>
</gene>
<reference evidence="2" key="1">
    <citation type="journal article" date="2019" name="Int. J. Syst. Evol. Microbiol.">
        <title>The Global Catalogue of Microorganisms (GCM) 10K type strain sequencing project: providing services to taxonomists for standard genome sequencing and annotation.</title>
        <authorList>
            <consortium name="The Broad Institute Genomics Platform"/>
            <consortium name="The Broad Institute Genome Sequencing Center for Infectious Disease"/>
            <person name="Wu L."/>
            <person name="Ma J."/>
        </authorList>
    </citation>
    <scope>NUCLEOTIDE SEQUENCE [LARGE SCALE GENOMIC DNA]</scope>
    <source>
        <strain evidence="2">JCM 16981</strain>
    </source>
</reference>
<accession>A0ABP7F7D2</accession>
<dbReference type="InterPro" id="IPR015231">
    <property type="entry name" value="DUF1934"/>
</dbReference>
<dbReference type="Gene3D" id="2.40.128.20">
    <property type="match status" value="1"/>
</dbReference>
<keyword evidence="2" id="KW-1185">Reference proteome</keyword>